<keyword evidence="1" id="KW-0732">Signal</keyword>
<evidence type="ECO:0000259" key="2">
    <source>
        <dbReference type="Pfam" id="PF07944"/>
    </source>
</evidence>
<dbReference type="GO" id="GO:0016787">
    <property type="term" value="F:hydrolase activity"/>
    <property type="evidence" value="ECO:0007669"/>
    <property type="project" value="UniProtKB-KW"/>
</dbReference>
<dbReference type="Proteomes" id="UP000266118">
    <property type="component" value="Chromosome"/>
</dbReference>
<feature type="chain" id="PRO_5017229999" evidence="1">
    <location>
        <begin position="24"/>
        <end position="642"/>
    </location>
</feature>
<dbReference type="InterPro" id="IPR008928">
    <property type="entry name" value="6-hairpin_glycosidase_sf"/>
</dbReference>
<dbReference type="PANTHER" id="PTHR31151">
    <property type="entry name" value="PROLINE-TRNA LIGASE (DUF1680)"/>
    <property type="match status" value="1"/>
</dbReference>
<organism evidence="4 5">
    <name type="scientific">Arachidicoccus soli</name>
    <dbReference type="NCBI Taxonomy" id="2341117"/>
    <lineage>
        <taxon>Bacteria</taxon>
        <taxon>Pseudomonadati</taxon>
        <taxon>Bacteroidota</taxon>
        <taxon>Chitinophagia</taxon>
        <taxon>Chitinophagales</taxon>
        <taxon>Chitinophagaceae</taxon>
        <taxon>Arachidicoccus</taxon>
    </lineage>
</organism>
<gene>
    <name evidence="4" type="ORF">D6B99_09020</name>
</gene>
<feature type="domain" description="Non-reducing end beta-L-arabinofuranosidase-like GH127 middle" evidence="3">
    <location>
        <begin position="432"/>
        <end position="526"/>
    </location>
</feature>
<dbReference type="OrthoDB" id="9757939at2"/>
<dbReference type="SUPFAM" id="SSF48208">
    <property type="entry name" value="Six-hairpin glycosidases"/>
    <property type="match status" value="1"/>
</dbReference>
<dbReference type="InterPro" id="IPR049046">
    <property type="entry name" value="Beta-AFase-like_GH127_middle"/>
</dbReference>
<dbReference type="InterPro" id="IPR012878">
    <property type="entry name" value="Beta-AFase-like_GH127_cat"/>
</dbReference>
<dbReference type="Pfam" id="PF20736">
    <property type="entry name" value="Glyco_hydro127M"/>
    <property type="match status" value="1"/>
</dbReference>
<protein>
    <submittedName>
        <fullName evidence="4">Glycoside hydrolase family 127 protein</fullName>
    </submittedName>
</protein>
<keyword evidence="5" id="KW-1185">Reference proteome</keyword>
<proteinExistence type="predicted"/>
<dbReference type="RefSeq" id="WP_119987230.1">
    <property type="nucleotide sequence ID" value="NZ_CP032489.1"/>
</dbReference>
<evidence type="ECO:0000313" key="5">
    <source>
        <dbReference type="Proteomes" id="UP000266118"/>
    </source>
</evidence>
<dbReference type="KEGG" id="ark:D6B99_09020"/>
<sequence length="642" mass="72338">MKKQLVNNALFFCTLLIPFISIAQYPGQHLNKLSVDTKVPIKAYAFNLANVRLLDGPFKENMKRDEQWIMSIATDRLLHDFRVTAGMKVTSKSLGGWESMDSELRGHTTGHVMSALALLYASTGDSIYKNKGDSLVAGLAQVQMVLNQGGYLSAFPQHLIDRCIAGQQVWAPWYTLHKIMAGLIDMYLYTGDMQALSVAKKMSAWAYEKLRPLTAEQIAVMLKNEFGGMNDAFYNLYSITGNPKDLKLAEIFYNKKLLDPLAAKQDDLGGLHANTQIPKIIGEARGYELTGHTKGKDISDFFWNTVINTQTYATGGNSDKEHFAKPGQLSPHLTGYTQETCNTYNMLKLTRHLFCWTGDETYMDYYEQALYNDILPQQDPETGMVCYFTPLKAGVFKVYSTRFQSFWCCVGTGFENHAKYGEGIYYHNDKGVFVSLFIPSVLNWKEKGIKIIQKTNYPKSANTNLKIITKSPIEMPLYIRYPSWAVSGASITVNGKSIKIKQAPGSFIMLNRKWKNGDNIEVSFPMSLRLVATPDNPKIAAIAYGPMVLAAPMGKEGIVPPAPFSDPLKHDDYYTYDYKIPNKISNQLNISIKDYKNWIKPSGNDNSGDEFSIKDGTTGGVLTLKPFYEIHRGRYNIYWQFK</sequence>
<accession>A0A386HR28</accession>
<feature type="signal peptide" evidence="1">
    <location>
        <begin position="1"/>
        <end position="23"/>
    </location>
</feature>
<reference evidence="4 5" key="1">
    <citation type="submission" date="2018-09" db="EMBL/GenBank/DDBJ databases">
        <title>Arachidicoccus sp. nov., a bacterium isolated from soil.</title>
        <authorList>
            <person name="Weon H.-Y."/>
            <person name="Kwon S.-W."/>
            <person name="Lee S.A."/>
        </authorList>
    </citation>
    <scope>NUCLEOTIDE SEQUENCE [LARGE SCALE GENOMIC DNA]</scope>
    <source>
        <strain evidence="4 5">KIS59-12</strain>
    </source>
</reference>
<dbReference type="Pfam" id="PF07944">
    <property type="entry name" value="Beta-AFase-like_GH127_cat"/>
    <property type="match status" value="1"/>
</dbReference>
<evidence type="ECO:0000313" key="4">
    <source>
        <dbReference type="EMBL" id="AYD47724.1"/>
    </source>
</evidence>
<dbReference type="GO" id="GO:0005975">
    <property type="term" value="P:carbohydrate metabolic process"/>
    <property type="evidence" value="ECO:0007669"/>
    <property type="project" value="InterPro"/>
</dbReference>
<evidence type="ECO:0000256" key="1">
    <source>
        <dbReference type="SAM" id="SignalP"/>
    </source>
</evidence>
<dbReference type="PANTHER" id="PTHR31151:SF0">
    <property type="entry name" value="PROLINE-TRNA LIGASE (DUF1680)"/>
    <property type="match status" value="1"/>
</dbReference>
<name>A0A386HR28_9BACT</name>
<dbReference type="AlphaFoldDB" id="A0A386HR28"/>
<evidence type="ECO:0000259" key="3">
    <source>
        <dbReference type="Pfam" id="PF20736"/>
    </source>
</evidence>
<feature type="domain" description="Non-reducing end beta-L-arabinofuranosidase-like GH127 catalytic" evidence="2">
    <location>
        <begin position="50"/>
        <end position="422"/>
    </location>
</feature>
<keyword evidence="4" id="KW-0378">Hydrolase</keyword>
<dbReference type="EMBL" id="CP032489">
    <property type="protein sequence ID" value="AYD47724.1"/>
    <property type="molecule type" value="Genomic_DNA"/>
</dbReference>